<feature type="transmembrane region" description="Helical" evidence="1">
    <location>
        <begin position="12"/>
        <end position="31"/>
    </location>
</feature>
<evidence type="ECO:0000313" key="4">
    <source>
        <dbReference type="Proteomes" id="UP001165489"/>
    </source>
</evidence>
<dbReference type="InterPro" id="IPR006076">
    <property type="entry name" value="FAD-dep_OxRdtase"/>
</dbReference>
<keyword evidence="1" id="KW-0472">Membrane</keyword>
<dbReference type="EMBL" id="JAKZGP010000003">
    <property type="protein sequence ID" value="MCH7408299.1"/>
    <property type="molecule type" value="Genomic_DNA"/>
</dbReference>
<dbReference type="Pfam" id="PF01266">
    <property type="entry name" value="DAO"/>
    <property type="match status" value="1"/>
</dbReference>
<feature type="domain" description="FAD dependent oxidoreductase" evidence="2">
    <location>
        <begin position="14"/>
        <end position="368"/>
    </location>
</feature>
<dbReference type="InterPro" id="IPR036188">
    <property type="entry name" value="FAD/NAD-bd_sf"/>
</dbReference>
<dbReference type="RefSeq" id="WP_241346403.1">
    <property type="nucleotide sequence ID" value="NZ_JAKZGP010000003.1"/>
</dbReference>
<name>A0ABS9UVV7_9BACT</name>
<sequence>MWSYWEKAYLVNYDLIIIGGGIVGMSTAIWYKEQYPESAVLILERGLLPSGASTKNAGFACFGSLTEFVDDLKIMSESEVQTLVRRRYDGLCAMRSYFGDSRIGYNPSGGFELICQGEEAVLDQIPKVNKLLKPIFTEDVFEVLDDIEDLGFGERVVKIVKNKFEGELETGKYMASLMNTCQIKDIRIITGAEVIEVEPEVLVKDPLGASPKVFSAKKVAVCTNAFTKRFLPALDIQPGRGMIMVSDELAGQIPWSGSFHYNKGYVYFRKVGQNRILIGGGRNVDFEGERTTTFGINPKIKTYLQELVQQLILPNQDFNMEFEWSGIMAFGKTKEPVVRKVSDKLSVAVRLGGMGVALGWELGRQLAESFSE</sequence>
<accession>A0ABS9UVV7</accession>
<dbReference type="Proteomes" id="UP001165489">
    <property type="component" value="Unassembled WGS sequence"/>
</dbReference>
<evidence type="ECO:0000256" key="1">
    <source>
        <dbReference type="SAM" id="Phobius"/>
    </source>
</evidence>
<evidence type="ECO:0000259" key="2">
    <source>
        <dbReference type="Pfam" id="PF01266"/>
    </source>
</evidence>
<keyword evidence="1" id="KW-0812">Transmembrane</keyword>
<evidence type="ECO:0000313" key="3">
    <source>
        <dbReference type="EMBL" id="MCH7408299.1"/>
    </source>
</evidence>
<dbReference type="PANTHER" id="PTHR13847:SF281">
    <property type="entry name" value="FAD DEPENDENT OXIDOREDUCTASE DOMAIN-CONTAINING PROTEIN"/>
    <property type="match status" value="1"/>
</dbReference>
<dbReference type="Gene3D" id="3.50.50.60">
    <property type="entry name" value="FAD/NAD(P)-binding domain"/>
    <property type="match status" value="1"/>
</dbReference>
<comment type="caution">
    <text evidence="3">The sequence shown here is derived from an EMBL/GenBank/DDBJ whole genome shotgun (WGS) entry which is preliminary data.</text>
</comment>
<proteinExistence type="predicted"/>
<dbReference type="SUPFAM" id="SSF51905">
    <property type="entry name" value="FAD/NAD(P)-binding domain"/>
    <property type="match status" value="1"/>
</dbReference>
<gene>
    <name evidence="3" type="ORF">MM239_02740</name>
</gene>
<keyword evidence="1" id="KW-1133">Transmembrane helix</keyword>
<organism evidence="3 4">
    <name type="scientific">Belliella filtrata</name>
    <dbReference type="NCBI Taxonomy" id="2923435"/>
    <lineage>
        <taxon>Bacteria</taxon>
        <taxon>Pseudomonadati</taxon>
        <taxon>Bacteroidota</taxon>
        <taxon>Cytophagia</taxon>
        <taxon>Cytophagales</taxon>
        <taxon>Cyclobacteriaceae</taxon>
        <taxon>Belliella</taxon>
    </lineage>
</organism>
<keyword evidence="4" id="KW-1185">Reference proteome</keyword>
<reference evidence="3" key="1">
    <citation type="submission" date="2022-03" db="EMBL/GenBank/DDBJ databases">
        <title>De novo assembled genomes of Belliella spp. (Cyclobacteriaceae) strains.</title>
        <authorList>
            <person name="Szabo A."/>
            <person name="Korponai K."/>
            <person name="Felfoldi T."/>
        </authorList>
    </citation>
    <scope>NUCLEOTIDE SEQUENCE</scope>
    <source>
        <strain evidence="3">DSM 111904</strain>
    </source>
</reference>
<protein>
    <submittedName>
        <fullName evidence="3">FAD-binding oxidoreductase</fullName>
    </submittedName>
</protein>
<dbReference type="PANTHER" id="PTHR13847">
    <property type="entry name" value="SARCOSINE DEHYDROGENASE-RELATED"/>
    <property type="match status" value="1"/>
</dbReference>
<dbReference type="Gene3D" id="3.30.9.10">
    <property type="entry name" value="D-Amino Acid Oxidase, subunit A, domain 2"/>
    <property type="match status" value="1"/>
</dbReference>